<dbReference type="AlphaFoldDB" id="A0A098SAQ3"/>
<feature type="compositionally biased region" description="Low complexity" evidence="1">
    <location>
        <begin position="192"/>
        <end position="205"/>
    </location>
</feature>
<protein>
    <recommendedName>
        <fullName evidence="4">Methionyl-tRNA formyltransferase</fullName>
    </recommendedName>
</protein>
<dbReference type="Pfam" id="PF14123">
    <property type="entry name" value="DUF4290"/>
    <property type="match status" value="1"/>
</dbReference>
<reference evidence="2 3" key="1">
    <citation type="journal article" date="2014" name="Int. J. Syst. Evol. Microbiol.">
        <title>Phaeodactylibacter xiamenensis gen. nov., sp. nov., a member of the family Saprospiraceae isolated from the marine alga Phaeodactylum tricornutum.</title>
        <authorList>
            <person name="Chen Z.Jr."/>
            <person name="Lei X."/>
            <person name="Lai Q."/>
            <person name="Li Y."/>
            <person name="Zhang B."/>
            <person name="Zhang J."/>
            <person name="Zhang H."/>
            <person name="Yang L."/>
            <person name="Zheng W."/>
            <person name="Tian Y."/>
            <person name="Yu Z."/>
            <person name="Xu H.Jr."/>
            <person name="Zheng T."/>
        </authorList>
    </citation>
    <scope>NUCLEOTIDE SEQUENCE [LARGE SCALE GENOMIC DNA]</scope>
    <source>
        <strain evidence="2 3">KD52</strain>
    </source>
</reference>
<evidence type="ECO:0008006" key="4">
    <source>
        <dbReference type="Google" id="ProtNLM"/>
    </source>
</evidence>
<evidence type="ECO:0000313" key="3">
    <source>
        <dbReference type="Proteomes" id="UP000029736"/>
    </source>
</evidence>
<feature type="compositionally biased region" description="Gly residues" evidence="1">
    <location>
        <begin position="215"/>
        <end position="231"/>
    </location>
</feature>
<name>A0A098SAQ3_9BACT</name>
<organism evidence="2 3">
    <name type="scientific">Phaeodactylibacter xiamenensis</name>
    <dbReference type="NCBI Taxonomy" id="1524460"/>
    <lineage>
        <taxon>Bacteria</taxon>
        <taxon>Pseudomonadati</taxon>
        <taxon>Bacteroidota</taxon>
        <taxon>Saprospiria</taxon>
        <taxon>Saprospirales</taxon>
        <taxon>Haliscomenobacteraceae</taxon>
        <taxon>Phaeodactylibacter</taxon>
    </lineage>
</organism>
<dbReference type="RefSeq" id="WP_044217114.1">
    <property type="nucleotide sequence ID" value="NZ_JBKAGJ010000001.1"/>
</dbReference>
<gene>
    <name evidence="2" type="ORF">IX84_05415</name>
</gene>
<evidence type="ECO:0000256" key="1">
    <source>
        <dbReference type="SAM" id="MobiDB-lite"/>
    </source>
</evidence>
<accession>A0A098SAQ3</accession>
<dbReference type="EMBL" id="JPOS01000012">
    <property type="protein sequence ID" value="KGE89195.1"/>
    <property type="molecule type" value="Genomic_DNA"/>
</dbReference>
<dbReference type="Proteomes" id="UP000029736">
    <property type="component" value="Unassembled WGS sequence"/>
</dbReference>
<feature type="region of interest" description="Disordered" evidence="1">
    <location>
        <begin position="188"/>
        <end position="242"/>
    </location>
</feature>
<proteinExistence type="predicted"/>
<dbReference type="InterPro" id="IPR025632">
    <property type="entry name" value="DUF4290"/>
</dbReference>
<dbReference type="STRING" id="1524460.IX84_05415"/>
<comment type="caution">
    <text evidence="2">The sequence shown here is derived from an EMBL/GenBank/DDBJ whole genome shotgun (WGS) entry which is preliminary data.</text>
</comment>
<sequence>MNDPNKIGMEYNSNREHLIIPEYGRNVQKMIHYAKALEDKAERQAHIEKIIDMMQMMHPQSRSIEDYRERLWKHVYRIAEYDLDVDYPYGEPPTEEEHRKRPEQVPYPVWEARYRHYGHNVQELIKKAKEMPEGPKRDGFVATIGSYMKLAYRTWNKEHYVSDEVIKSDLKGLSKGELTMDEDENIENLAKGSNNNITNSNNTNNNRRRSNNKRSGGGRSRGGRSGGGSSRGGRSNYRRSKR</sequence>
<keyword evidence="3" id="KW-1185">Reference proteome</keyword>
<evidence type="ECO:0000313" key="2">
    <source>
        <dbReference type="EMBL" id="KGE89195.1"/>
    </source>
</evidence>